<dbReference type="RefSeq" id="WP_395115473.1">
    <property type="nucleotide sequence ID" value="NZ_JBIMSN010000165.1"/>
</dbReference>
<dbReference type="InterPro" id="IPR003593">
    <property type="entry name" value="AAA+_ATPase"/>
</dbReference>
<dbReference type="InterPro" id="IPR027417">
    <property type="entry name" value="P-loop_NTPase"/>
</dbReference>
<dbReference type="Proteomes" id="UP001609219">
    <property type="component" value="Unassembled WGS sequence"/>
</dbReference>
<feature type="domain" description="AAA+ ATPase" evidence="1">
    <location>
        <begin position="17"/>
        <end position="159"/>
    </location>
</feature>
<proteinExistence type="predicted"/>
<sequence length="365" mass="37770">MADLATAVTVLDACGRAGVPSLLLSKPGMGKSSVVRALAAAEQVPCKTVLGSLREPADFAGLPVVTADGVKLEAPTWARELHAAGCGYVFLDELTTSAPTVQAAMLAVALDRVVGDLALPDRVRIVAGANPPDSAAGGYELEPPLANRFCHVMFAPSVDDWLDGMTAGWVSPPASRAVSTDLQRQAAARGAVIGFVRSRPDLLDAFPVSVAQRGGAWPSRRTWAMVAGVLPYLRDSDTAAVHAVVLGLVGEGAGVEFLSWRQMMDLPDPVSVIEDPTCVDWSSRPDRVWAVLAGVTAWAASRGTVEAWRSAWGPLVAAAEAGAPDVAGAAARTLAQTRPAKASVPAAARRFAPMLVAAGLTKDAA</sequence>
<evidence type="ECO:0000313" key="4">
    <source>
        <dbReference type="Proteomes" id="UP001609175"/>
    </source>
</evidence>
<comment type="caution">
    <text evidence="3">The sequence shown here is derived from an EMBL/GenBank/DDBJ whole genome shotgun (WGS) entry which is preliminary data.</text>
</comment>
<evidence type="ECO:0000259" key="1">
    <source>
        <dbReference type="SMART" id="SM00382"/>
    </source>
</evidence>
<dbReference type="EMBL" id="JBIMSO010000057">
    <property type="protein sequence ID" value="MFH5209766.1"/>
    <property type="molecule type" value="Genomic_DNA"/>
</dbReference>
<dbReference type="Proteomes" id="UP001609175">
    <property type="component" value="Unassembled WGS sequence"/>
</dbReference>
<keyword evidence="5" id="KW-1185">Reference proteome</keyword>
<dbReference type="EMBL" id="JBIMSN010000165">
    <property type="protein sequence ID" value="MFH5232860.1"/>
    <property type="molecule type" value="Genomic_DNA"/>
</dbReference>
<reference evidence="4 5" key="1">
    <citation type="submission" date="2024-10" db="EMBL/GenBank/DDBJ databases">
        <authorList>
            <person name="Riesco R."/>
        </authorList>
    </citation>
    <scope>NUCLEOTIDE SEQUENCE [LARGE SCALE GENOMIC DNA]</scope>
    <source>
        <strain evidence="2 4">NCIMB 15449</strain>
        <strain evidence="3 5">NCIMB 15450</strain>
    </source>
</reference>
<evidence type="ECO:0000313" key="5">
    <source>
        <dbReference type="Proteomes" id="UP001609219"/>
    </source>
</evidence>
<dbReference type="Gene3D" id="3.40.50.300">
    <property type="entry name" value="P-loop containing nucleotide triphosphate hydrolases"/>
    <property type="match status" value="1"/>
</dbReference>
<dbReference type="SUPFAM" id="SSF52540">
    <property type="entry name" value="P-loop containing nucleoside triphosphate hydrolases"/>
    <property type="match status" value="1"/>
</dbReference>
<evidence type="ECO:0000313" key="3">
    <source>
        <dbReference type="EMBL" id="MFH5232860.1"/>
    </source>
</evidence>
<evidence type="ECO:0000313" key="2">
    <source>
        <dbReference type="EMBL" id="MFH5209766.1"/>
    </source>
</evidence>
<organism evidence="3 5">
    <name type="scientific">Antrihabitans spumae</name>
    <dbReference type="NCBI Taxonomy" id="3373370"/>
    <lineage>
        <taxon>Bacteria</taxon>
        <taxon>Bacillati</taxon>
        <taxon>Actinomycetota</taxon>
        <taxon>Actinomycetes</taxon>
        <taxon>Mycobacteriales</taxon>
        <taxon>Nocardiaceae</taxon>
        <taxon>Antrihabitans</taxon>
    </lineage>
</organism>
<protein>
    <submittedName>
        <fullName evidence="3">AAA family ATPase</fullName>
    </submittedName>
</protein>
<accession>A0ABW7KI72</accession>
<dbReference type="SMART" id="SM00382">
    <property type="entry name" value="AAA"/>
    <property type="match status" value="1"/>
</dbReference>
<name>A0ABW7KI72_9NOCA</name>
<dbReference type="CDD" id="cd00009">
    <property type="entry name" value="AAA"/>
    <property type="match status" value="1"/>
</dbReference>
<gene>
    <name evidence="2" type="ORF">ACHIPZ_16420</name>
    <name evidence="3" type="ORF">ACHIRB_30470</name>
</gene>